<dbReference type="EMBL" id="KE504151">
    <property type="protein sequence ID" value="EPT00091.1"/>
    <property type="molecule type" value="Genomic_DNA"/>
</dbReference>
<keyword evidence="2" id="KW-0812">Transmembrane</keyword>
<feature type="region of interest" description="Disordered" evidence="1">
    <location>
        <begin position="139"/>
        <end position="199"/>
    </location>
</feature>
<sequence length="269" mass="28576">MATDPMVFAWIKYEYNVTAFSKTGLSNEHHTLVMTAVQGSKPSLLIFDWAMYTYDDETTSASTVSATSTSSSGPTDSGAAAQLDSTHHQFQTGAIAGGVVGGVAFIAICFGILLFFLRRRAASKGSGAHDREIVPFVAPSSSRHRGSSDGEPTSPFASWRPDTAVAYNTRAPPSGGQSTKNSKHAWAVPSSKHDQLSREVGELRQQIASMRTSRSLVGNATAPNDVHPASSGAEDSELRQEMETLRAELAWLRAETGGAGRGEPPPAYA</sequence>
<dbReference type="Proteomes" id="UP000015241">
    <property type="component" value="Unassembled WGS sequence"/>
</dbReference>
<name>S8FF47_FOMSC</name>
<accession>S8FF47</accession>
<keyword evidence="2" id="KW-1133">Transmembrane helix</keyword>
<gene>
    <name evidence="3" type="ORF">FOMPIDRAFT_100581</name>
</gene>
<keyword evidence="4" id="KW-1185">Reference proteome</keyword>
<proteinExistence type="predicted"/>
<dbReference type="HOGENOM" id="CLU_1034527_0_0_1"/>
<evidence type="ECO:0000313" key="4">
    <source>
        <dbReference type="Proteomes" id="UP000015241"/>
    </source>
</evidence>
<protein>
    <submittedName>
        <fullName evidence="3">Uncharacterized protein</fullName>
    </submittedName>
</protein>
<feature type="transmembrane region" description="Helical" evidence="2">
    <location>
        <begin position="94"/>
        <end position="117"/>
    </location>
</feature>
<reference evidence="3 4" key="1">
    <citation type="journal article" date="2012" name="Science">
        <title>The Paleozoic origin of enzymatic lignin decomposition reconstructed from 31 fungal genomes.</title>
        <authorList>
            <person name="Floudas D."/>
            <person name="Binder M."/>
            <person name="Riley R."/>
            <person name="Barry K."/>
            <person name="Blanchette R.A."/>
            <person name="Henrissat B."/>
            <person name="Martinez A.T."/>
            <person name="Otillar R."/>
            <person name="Spatafora J.W."/>
            <person name="Yadav J.S."/>
            <person name="Aerts A."/>
            <person name="Benoit I."/>
            <person name="Boyd A."/>
            <person name="Carlson A."/>
            <person name="Copeland A."/>
            <person name="Coutinho P.M."/>
            <person name="de Vries R.P."/>
            <person name="Ferreira P."/>
            <person name="Findley K."/>
            <person name="Foster B."/>
            <person name="Gaskell J."/>
            <person name="Glotzer D."/>
            <person name="Gorecki P."/>
            <person name="Heitman J."/>
            <person name="Hesse C."/>
            <person name="Hori C."/>
            <person name="Igarashi K."/>
            <person name="Jurgens J.A."/>
            <person name="Kallen N."/>
            <person name="Kersten P."/>
            <person name="Kohler A."/>
            <person name="Kuees U."/>
            <person name="Kumar T.K.A."/>
            <person name="Kuo A."/>
            <person name="LaButti K."/>
            <person name="Larrondo L.F."/>
            <person name="Lindquist E."/>
            <person name="Ling A."/>
            <person name="Lombard V."/>
            <person name="Lucas S."/>
            <person name="Lundell T."/>
            <person name="Martin R."/>
            <person name="McLaughlin D.J."/>
            <person name="Morgenstern I."/>
            <person name="Morin E."/>
            <person name="Murat C."/>
            <person name="Nagy L.G."/>
            <person name="Nolan M."/>
            <person name="Ohm R.A."/>
            <person name="Patyshakuliyeva A."/>
            <person name="Rokas A."/>
            <person name="Ruiz-Duenas F.J."/>
            <person name="Sabat G."/>
            <person name="Salamov A."/>
            <person name="Samejima M."/>
            <person name="Schmutz J."/>
            <person name="Slot J.C."/>
            <person name="St John F."/>
            <person name="Stenlid J."/>
            <person name="Sun H."/>
            <person name="Sun S."/>
            <person name="Syed K."/>
            <person name="Tsang A."/>
            <person name="Wiebenga A."/>
            <person name="Young D."/>
            <person name="Pisabarro A."/>
            <person name="Eastwood D.C."/>
            <person name="Martin F."/>
            <person name="Cullen D."/>
            <person name="Grigoriev I.V."/>
            <person name="Hibbett D.S."/>
        </authorList>
    </citation>
    <scope>NUCLEOTIDE SEQUENCE</scope>
    <source>
        <strain evidence="4">FP-58527</strain>
    </source>
</reference>
<evidence type="ECO:0000313" key="3">
    <source>
        <dbReference type="EMBL" id="EPT00091.1"/>
    </source>
</evidence>
<dbReference type="InParanoid" id="S8FF47"/>
<feature type="compositionally biased region" description="Polar residues" evidence="1">
    <location>
        <begin position="212"/>
        <end position="222"/>
    </location>
</feature>
<dbReference type="OrthoDB" id="3270641at2759"/>
<keyword evidence="2" id="KW-0472">Membrane</keyword>
<dbReference type="AlphaFoldDB" id="S8FF47"/>
<organism evidence="3 4">
    <name type="scientific">Fomitopsis schrenkii</name>
    <name type="common">Brown rot fungus</name>
    <dbReference type="NCBI Taxonomy" id="2126942"/>
    <lineage>
        <taxon>Eukaryota</taxon>
        <taxon>Fungi</taxon>
        <taxon>Dikarya</taxon>
        <taxon>Basidiomycota</taxon>
        <taxon>Agaricomycotina</taxon>
        <taxon>Agaricomycetes</taxon>
        <taxon>Polyporales</taxon>
        <taxon>Fomitopsis</taxon>
    </lineage>
</organism>
<evidence type="ECO:0000256" key="2">
    <source>
        <dbReference type="SAM" id="Phobius"/>
    </source>
</evidence>
<evidence type="ECO:0000256" key="1">
    <source>
        <dbReference type="SAM" id="MobiDB-lite"/>
    </source>
</evidence>
<feature type="region of interest" description="Disordered" evidence="1">
    <location>
        <begin position="212"/>
        <end position="240"/>
    </location>
</feature>